<proteinExistence type="inferred from homology"/>
<dbReference type="GO" id="GO:0003700">
    <property type="term" value="F:DNA-binding transcription factor activity"/>
    <property type="evidence" value="ECO:0007669"/>
    <property type="project" value="InterPro"/>
</dbReference>
<dbReference type="EMBL" id="BJFL01000054">
    <property type="protein sequence ID" value="GDY33755.1"/>
    <property type="molecule type" value="Genomic_DNA"/>
</dbReference>
<dbReference type="Pfam" id="PF12802">
    <property type="entry name" value="MarR_2"/>
    <property type="match status" value="1"/>
</dbReference>
<sequence>MALVNQPRPAGQHTVRRHNSALVLGAVVESPGMSRAGVAARTGLAKATVSSLVDRLVAAGLLAETGPQARSGRGRRGTGLSLSPSGPHGLGVEIGVDYLATCLVDLTGEVHALRIRPGDNRAASVARVLARVTRAVRTAFADAQRRGVPVGGVGVAVPGLVEAATGLLRVAPNLGWRDVDVRAEVRRRLGLGDLPVLVGNEADFAALAELWCGGHPDLRDFLHVSGEIGIGAGLVVDGTLFRGVRGFGGEIGHVCVDPVGPECACGARGCLERLAGQEWILRAAGVWDGVGPLRPPAALLDELVDRLTAEDGRALRAVRGAGRSLGIGVSAVLNAVDVPTVVLGGSYARLERWLRPSLQNELDRRVVSAAWSRVEVLGATLGTEAAVRGAAGAVLHEIIIDPDPYVSTVLPG</sequence>
<accession>A0A4D4JAA3</accession>
<evidence type="ECO:0000256" key="1">
    <source>
        <dbReference type="ARBA" id="ARBA00006479"/>
    </source>
</evidence>
<dbReference type="Gene3D" id="1.10.10.10">
    <property type="entry name" value="Winged helix-like DNA-binding domain superfamily/Winged helix DNA-binding domain"/>
    <property type="match status" value="1"/>
</dbReference>
<dbReference type="SUPFAM" id="SSF53067">
    <property type="entry name" value="Actin-like ATPase domain"/>
    <property type="match status" value="1"/>
</dbReference>
<dbReference type="SUPFAM" id="SSF46785">
    <property type="entry name" value="Winged helix' DNA-binding domain"/>
    <property type="match status" value="1"/>
</dbReference>
<feature type="domain" description="HTH marR-type" evidence="2">
    <location>
        <begin position="21"/>
        <end position="71"/>
    </location>
</feature>
<dbReference type="PANTHER" id="PTHR18964">
    <property type="entry name" value="ROK (REPRESSOR, ORF, KINASE) FAMILY"/>
    <property type="match status" value="1"/>
</dbReference>
<dbReference type="InterPro" id="IPR036388">
    <property type="entry name" value="WH-like_DNA-bd_sf"/>
</dbReference>
<dbReference type="InterPro" id="IPR000600">
    <property type="entry name" value="ROK"/>
</dbReference>
<dbReference type="AlphaFoldDB" id="A0A4D4JAA3"/>
<dbReference type="CDD" id="cd24076">
    <property type="entry name" value="ASKHA_ATPase_ROK_BsXylR-like"/>
    <property type="match status" value="1"/>
</dbReference>
<reference evidence="4" key="1">
    <citation type="submission" date="2019-04" db="EMBL/GenBank/DDBJ databases">
        <title>Draft genome sequence of Pseudonocardiaceae bacterium SL3-2-4.</title>
        <authorList>
            <person name="Ningsih F."/>
            <person name="Yokota A."/>
            <person name="Sakai Y."/>
            <person name="Nanatani K."/>
            <person name="Yabe S."/>
            <person name="Oetari A."/>
            <person name="Sjamsuridzal W."/>
        </authorList>
    </citation>
    <scope>NUCLEOTIDE SEQUENCE [LARGE SCALE GENOMIC DNA]</scope>
    <source>
        <strain evidence="4">SL3-2-4</strain>
    </source>
</reference>
<dbReference type="OrthoDB" id="5174513at2"/>
<name>A0A4D4JAA3_9PSEU</name>
<gene>
    <name evidence="3" type="ORF">GTS_53880</name>
</gene>
<dbReference type="Gene3D" id="3.30.420.40">
    <property type="match status" value="2"/>
</dbReference>
<comment type="caution">
    <text evidence="3">The sequence shown here is derived from an EMBL/GenBank/DDBJ whole genome shotgun (WGS) entry which is preliminary data.</text>
</comment>
<evidence type="ECO:0000259" key="2">
    <source>
        <dbReference type="Pfam" id="PF12802"/>
    </source>
</evidence>
<dbReference type="Proteomes" id="UP000298860">
    <property type="component" value="Unassembled WGS sequence"/>
</dbReference>
<evidence type="ECO:0000313" key="4">
    <source>
        <dbReference type="Proteomes" id="UP000298860"/>
    </source>
</evidence>
<dbReference type="InterPro" id="IPR000835">
    <property type="entry name" value="HTH_MarR-typ"/>
</dbReference>
<dbReference type="InterPro" id="IPR043129">
    <property type="entry name" value="ATPase_NBD"/>
</dbReference>
<protein>
    <submittedName>
        <fullName evidence="3">Xylose repressor</fullName>
    </submittedName>
</protein>
<dbReference type="Pfam" id="PF00480">
    <property type="entry name" value="ROK"/>
    <property type="match status" value="1"/>
</dbReference>
<organism evidence="3 4">
    <name type="scientific">Gandjariella thermophila</name>
    <dbReference type="NCBI Taxonomy" id="1931992"/>
    <lineage>
        <taxon>Bacteria</taxon>
        <taxon>Bacillati</taxon>
        <taxon>Actinomycetota</taxon>
        <taxon>Actinomycetes</taxon>
        <taxon>Pseudonocardiales</taxon>
        <taxon>Pseudonocardiaceae</taxon>
        <taxon>Gandjariella</taxon>
    </lineage>
</organism>
<dbReference type="InterPro" id="IPR036390">
    <property type="entry name" value="WH_DNA-bd_sf"/>
</dbReference>
<evidence type="ECO:0000313" key="3">
    <source>
        <dbReference type="EMBL" id="GDY33755.1"/>
    </source>
</evidence>
<dbReference type="PANTHER" id="PTHR18964:SF149">
    <property type="entry name" value="BIFUNCTIONAL UDP-N-ACETYLGLUCOSAMINE 2-EPIMERASE_N-ACETYLMANNOSAMINE KINASE"/>
    <property type="match status" value="1"/>
</dbReference>
<comment type="similarity">
    <text evidence="1">Belongs to the ROK (NagC/XylR) family.</text>
</comment>
<keyword evidence="4" id="KW-1185">Reference proteome</keyword>